<keyword evidence="7" id="KW-1185">Reference proteome</keyword>
<keyword evidence="4 5" id="KW-0732">Signal</keyword>
<evidence type="ECO:0000256" key="3">
    <source>
        <dbReference type="ARBA" id="ARBA00022448"/>
    </source>
</evidence>
<name>A0A2T4US74_9MICO</name>
<dbReference type="SUPFAM" id="SSF53850">
    <property type="entry name" value="Periplasmic binding protein-like II"/>
    <property type="match status" value="1"/>
</dbReference>
<dbReference type="Gene3D" id="3.40.190.10">
    <property type="entry name" value="Periplasmic binding protein-like II"/>
    <property type="match status" value="1"/>
</dbReference>
<evidence type="ECO:0000256" key="5">
    <source>
        <dbReference type="SAM" id="SignalP"/>
    </source>
</evidence>
<dbReference type="InterPro" id="IPR006059">
    <property type="entry name" value="SBP"/>
</dbReference>
<dbReference type="PANTHER" id="PTHR43649">
    <property type="entry name" value="ARABINOSE-BINDING PROTEIN-RELATED"/>
    <property type="match status" value="1"/>
</dbReference>
<comment type="similarity">
    <text evidence="2">Belongs to the bacterial solute-binding protein 1 family.</text>
</comment>
<dbReference type="Pfam" id="PF13416">
    <property type="entry name" value="SBP_bac_8"/>
    <property type="match status" value="1"/>
</dbReference>
<evidence type="ECO:0000313" key="7">
    <source>
        <dbReference type="Proteomes" id="UP000241085"/>
    </source>
</evidence>
<dbReference type="PROSITE" id="PS51257">
    <property type="entry name" value="PROKAR_LIPOPROTEIN"/>
    <property type="match status" value="1"/>
</dbReference>
<sequence>MKQIGPTTVSRTLRRSATVLAGATALGLSLTACVGGGGGGAASNDGASIDTSAATGTVEYWLWDNNQKAAYQQCADDFSAANPDVTVNISQYSWDDYWTKLTNGFVAGTAPDVFTNHLSKYADFIANDQLVALDDVLEKDGVDVDQYQDGLADLWVGQDGARYGLPKDWDTVAVFYNEALITDGGYTPEQLAELEWNPEDGGTYGEAIAHLTVDVNGVRGDEDGFDKDRVAVYGLGLDGGSGGGNGQTQWSMYAGSTGWTYTDENPWGSAYNYDDEKFQSTIGWMADLIEKGYMPSVAAVTGSDAAQTFGAGKYAMTTNGSWNINSFTSLTGVDVGIAPTPIGPDGERSTMFNGLADSIWAGSENKDASAKWVEYLASAECQDVIGAAGVVFPAIPSGTDAAKAAFADKGIDVTAFTQQVDDGTTFLFPITDNAAKIAGIMTPAVDAVLEGQADPSSLTDADEQVDALFD</sequence>
<dbReference type="GO" id="GO:0030313">
    <property type="term" value="C:cell envelope"/>
    <property type="evidence" value="ECO:0007669"/>
    <property type="project" value="UniProtKB-SubCell"/>
</dbReference>
<feature type="chain" id="PRO_5038816006" evidence="5">
    <location>
        <begin position="22"/>
        <end position="470"/>
    </location>
</feature>
<gene>
    <name evidence="6" type="ORF">C1I63_05590</name>
</gene>
<dbReference type="PANTHER" id="PTHR43649:SF31">
    <property type="entry name" value="SN-GLYCEROL-3-PHOSPHATE-BINDING PERIPLASMIC PROTEIN UGPB"/>
    <property type="match status" value="1"/>
</dbReference>
<accession>A0A2T4US74</accession>
<organism evidence="6 7">
    <name type="scientific">Rathayibacter caricis DSM 15933</name>
    <dbReference type="NCBI Taxonomy" id="1328867"/>
    <lineage>
        <taxon>Bacteria</taxon>
        <taxon>Bacillati</taxon>
        <taxon>Actinomycetota</taxon>
        <taxon>Actinomycetes</taxon>
        <taxon>Micrococcales</taxon>
        <taxon>Microbacteriaceae</taxon>
        <taxon>Rathayibacter</taxon>
    </lineage>
</organism>
<comment type="caution">
    <text evidence="6">The sequence shown here is derived from an EMBL/GenBank/DDBJ whole genome shotgun (WGS) entry which is preliminary data.</text>
</comment>
<proteinExistence type="inferred from homology"/>
<evidence type="ECO:0000256" key="1">
    <source>
        <dbReference type="ARBA" id="ARBA00004196"/>
    </source>
</evidence>
<dbReference type="Proteomes" id="UP000241085">
    <property type="component" value="Unassembled WGS sequence"/>
</dbReference>
<keyword evidence="3" id="KW-0813">Transport</keyword>
<evidence type="ECO:0000256" key="4">
    <source>
        <dbReference type="ARBA" id="ARBA00022729"/>
    </source>
</evidence>
<dbReference type="CDD" id="cd13585">
    <property type="entry name" value="PBP2_TMBP_like"/>
    <property type="match status" value="1"/>
</dbReference>
<evidence type="ECO:0000256" key="2">
    <source>
        <dbReference type="ARBA" id="ARBA00008520"/>
    </source>
</evidence>
<feature type="signal peptide" evidence="5">
    <location>
        <begin position="1"/>
        <end position="21"/>
    </location>
</feature>
<evidence type="ECO:0000313" key="6">
    <source>
        <dbReference type="EMBL" id="PTL72373.1"/>
    </source>
</evidence>
<dbReference type="InterPro" id="IPR050490">
    <property type="entry name" value="Bact_solute-bd_prot1"/>
</dbReference>
<comment type="subcellular location">
    <subcellularLocation>
        <location evidence="1">Cell envelope</location>
    </subcellularLocation>
</comment>
<reference evidence="6 7" key="1">
    <citation type="submission" date="2018-03" db="EMBL/GenBank/DDBJ databases">
        <title>Bacteriophage NCPPB3778 and a type I-E CRISPR drive the evolution of the US Biological Select Agent, Rathayibacter toxicus.</title>
        <authorList>
            <person name="Davis E.W.II."/>
            <person name="Tabima J.F."/>
            <person name="Weisberg A.J."/>
            <person name="Dantas Lopes L."/>
            <person name="Wiseman M.S."/>
            <person name="Wiseman M.S."/>
            <person name="Pupko T."/>
            <person name="Belcher M.S."/>
            <person name="Sechler A.J."/>
            <person name="Tancos M.A."/>
            <person name="Schroeder B.K."/>
            <person name="Murray T.D."/>
            <person name="Luster D.G."/>
            <person name="Schneider W.L."/>
            <person name="Rogers E."/>
            <person name="Andreote F.D."/>
            <person name="Grunwald N.J."/>
            <person name="Putnam M.L."/>
            <person name="Chang J.H."/>
        </authorList>
    </citation>
    <scope>NUCLEOTIDE SEQUENCE [LARGE SCALE GENOMIC DNA]</scope>
    <source>
        <strain evidence="6 7">DSM 15933</strain>
    </source>
</reference>
<dbReference type="EMBL" id="PZPL01000001">
    <property type="protein sequence ID" value="PTL72373.1"/>
    <property type="molecule type" value="Genomic_DNA"/>
</dbReference>
<dbReference type="AlphaFoldDB" id="A0A2T4US74"/>
<protein>
    <submittedName>
        <fullName evidence="6">ABC transporter substrate-binding protein</fullName>
    </submittedName>
</protein>